<dbReference type="GO" id="GO:0016020">
    <property type="term" value="C:membrane"/>
    <property type="evidence" value="ECO:0007669"/>
    <property type="project" value="InterPro"/>
</dbReference>
<dbReference type="Proteomes" id="UP000245119">
    <property type="component" value="Linkage Group LG5"/>
</dbReference>
<sequence>MTIFIVSFATGMTVFTLNIHHKGVRGKEVPAVVKMICFRFLARIFCIRVESSMPEGPSVDHKQPSEHLNMSRLDVKLETETSHSSPGATGEMVSGLQRMRQSINNVSSPPSGGGSGSLGQGDPFELQFSRVLQRVNQTIERNEIRLMEQDKREVIKLEWQQVALIADRVLLVCFVTATVTITGVVLFQSPPSAKV</sequence>
<evidence type="ECO:0000313" key="4">
    <source>
        <dbReference type="Proteomes" id="UP000245119"/>
    </source>
</evidence>
<dbReference type="AlphaFoldDB" id="A0A2T7PAX4"/>
<dbReference type="InterPro" id="IPR036719">
    <property type="entry name" value="Neuro-gated_channel_TM_sf"/>
</dbReference>
<dbReference type="Gene3D" id="1.20.58.390">
    <property type="entry name" value="Neurotransmitter-gated ion-channel transmembrane domain"/>
    <property type="match status" value="1"/>
</dbReference>
<reference evidence="3 4" key="1">
    <citation type="submission" date="2018-04" db="EMBL/GenBank/DDBJ databases">
        <title>The genome of golden apple snail Pomacea canaliculata provides insight into stress tolerance and invasive adaptation.</title>
        <authorList>
            <person name="Liu C."/>
            <person name="Liu B."/>
            <person name="Ren Y."/>
            <person name="Zhang Y."/>
            <person name="Wang H."/>
            <person name="Li S."/>
            <person name="Jiang F."/>
            <person name="Yin L."/>
            <person name="Zhang G."/>
            <person name="Qian W."/>
            <person name="Fan W."/>
        </authorList>
    </citation>
    <scope>NUCLEOTIDE SEQUENCE [LARGE SCALE GENOMIC DNA]</scope>
    <source>
        <strain evidence="3">SZHN2017</strain>
        <tissue evidence="3">Muscle</tissue>
    </source>
</reference>
<dbReference type="SUPFAM" id="SSF90112">
    <property type="entry name" value="Neurotransmitter-gated ion-channel transmembrane pore"/>
    <property type="match status" value="1"/>
</dbReference>
<evidence type="ECO:0000313" key="3">
    <source>
        <dbReference type="EMBL" id="PVD30574.1"/>
    </source>
</evidence>
<evidence type="ECO:0000256" key="1">
    <source>
        <dbReference type="SAM" id="Phobius"/>
    </source>
</evidence>
<keyword evidence="1" id="KW-0472">Membrane</keyword>
<comment type="caution">
    <text evidence="3">The sequence shown here is derived from an EMBL/GenBank/DDBJ whole genome shotgun (WGS) entry which is preliminary data.</text>
</comment>
<dbReference type="Pfam" id="PF02932">
    <property type="entry name" value="Neur_chan_memb"/>
    <property type="match status" value="1"/>
</dbReference>
<protein>
    <recommendedName>
        <fullName evidence="2">Neurotransmitter-gated ion-channel transmembrane domain-containing protein</fullName>
    </recommendedName>
</protein>
<dbReference type="InterPro" id="IPR038050">
    <property type="entry name" value="Neuro_actylchol_rec"/>
</dbReference>
<feature type="domain" description="Neurotransmitter-gated ion-channel transmembrane" evidence="2">
    <location>
        <begin position="3"/>
        <end position="184"/>
    </location>
</feature>
<dbReference type="EMBL" id="PZQS01000005">
    <property type="protein sequence ID" value="PVD30574.1"/>
    <property type="molecule type" value="Genomic_DNA"/>
</dbReference>
<keyword evidence="1" id="KW-0812">Transmembrane</keyword>
<dbReference type="OrthoDB" id="5975154at2759"/>
<evidence type="ECO:0000259" key="2">
    <source>
        <dbReference type="Pfam" id="PF02932"/>
    </source>
</evidence>
<proteinExistence type="predicted"/>
<dbReference type="GO" id="GO:0006811">
    <property type="term" value="P:monoatomic ion transport"/>
    <property type="evidence" value="ECO:0007669"/>
    <property type="project" value="InterPro"/>
</dbReference>
<feature type="transmembrane region" description="Helical" evidence="1">
    <location>
        <begin position="169"/>
        <end position="187"/>
    </location>
</feature>
<organism evidence="3 4">
    <name type="scientific">Pomacea canaliculata</name>
    <name type="common">Golden apple snail</name>
    <dbReference type="NCBI Taxonomy" id="400727"/>
    <lineage>
        <taxon>Eukaryota</taxon>
        <taxon>Metazoa</taxon>
        <taxon>Spiralia</taxon>
        <taxon>Lophotrochozoa</taxon>
        <taxon>Mollusca</taxon>
        <taxon>Gastropoda</taxon>
        <taxon>Caenogastropoda</taxon>
        <taxon>Architaenioglossa</taxon>
        <taxon>Ampullarioidea</taxon>
        <taxon>Ampullariidae</taxon>
        <taxon>Pomacea</taxon>
    </lineage>
</organism>
<accession>A0A2T7PAX4</accession>
<gene>
    <name evidence="3" type="ORF">C0Q70_09842</name>
</gene>
<keyword evidence="1" id="KW-1133">Transmembrane helix</keyword>
<name>A0A2T7PAX4_POMCA</name>
<dbReference type="InterPro" id="IPR006029">
    <property type="entry name" value="Neurotrans-gated_channel_TM"/>
</dbReference>
<keyword evidence="4" id="KW-1185">Reference proteome</keyword>